<evidence type="ECO:0000259" key="6">
    <source>
        <dbReference type="Pfam" id="PF03328"/>
    </source>
</evidence>
<keyword evidence="3 5" id="KW-0460">Magnesium</keyword>
<evidence type="ECO:0000313" key="8">
    <source>
        <dbReference type="Proteomes" id="UP000076874"/>
    </source>
</evidence>
<feature type="domain" description="HpcH/HpaI aldolase/citrate lyase" evidence="6">
    <location>
        <begin position="1"/>
        <end position="226"/>
    </location>
</feature>
<organism evidence="7 8">
    <name type="scientific">Niveomyces insectorum RCEF 264</name>
    <dbReference type="NCBI Taxonomy" id="1081102"/>
    <lineage>
        <taxon>Eukaryota</taxon>
        <taxon>Fungi</taxon>
        <taxon>Dikarya</taxon>
        <taxon>Ascomycota</taxon>
        <taxon>Pezizomycotina</taxon>
        <taxon>Sordariomycetes</taxon>
        <taxon>Hypocreomycetidae</taxon>
        <taxon>Hypocreales</taxon>
        <taxon>Cordycipitaceae</taxon>
        <taxon>Niveomyces</taxon>
    </lineage>
</organism>
<comment type="caution">
    <text evidence="7">The sequence shown here is derived from an EMBL/GenBank/DDBJ whole genome shotgun (WGS) entry which is preliminary data.</text>
</comment>
<dbReference type="PIRSF" id="PIRSF015582">
    <property type="entry name" value="Cit_lyase_B"/>
    <property type="match status" value="1"/>
</dbReference>
<dbReference type="Pfam" id="PF03328">
    <property type="entry name" value="HpcH_HpaI"/>
    <property type="match status" value="1"/>
</dbReference>
<evidence type="ECO:0000256" key="5">
    <source>
        <dbReference type="PIRSR" id="PIRSR015582-2"/>
    </source>
</evidence>
<dbReference type="InterPro" id="IPR005000">
    <property type="entry name" value="Aldolase/citrate-lyase_domain"/>
</dbReference>
<name>A0A167PT70_9HYPO</name>
<dbReference type="GO" id="GO:0006107">
    <property type="term" value="P:oxaloacetate metabolic process"/>
    <property type="evidence" value="ECO:0007669"/>
    <property type="project" value="TreeGrafter"/>
</dbReference>
<reference evidence="7 8" key="1">
    <citation type="journal article" date="2016" name="Genome Biol. Evol.">
        <title>Divergent and convergent evolution of fungal pathogenicity.</title>
        <authorList>
            <person name="Shang Y."/>
            <person name="Xiao G."/>
            <person name="Zheng P."/>
            <person name="Cen K."/>
            <person name="Zhan S."/>
            <person name="Wang C."/>
        </authorList>
    </citation>
    <scope>NUCLEOTIDE SEQUENCE [LARGE SCALE GENOMIC DNA]</scope>
    <source>
        <strain evidence="7 8">RCEF 264</strain>
    </source>
</reference>
<keyword evidence="7" id="KW-0456">Lyase</keyword>
<dbReference type="InterPro" id="IPR040442">
    <property type="entry name" value="Pyrv_kinase-like_dom_sf"/>
</dbReference>
<dbReference type="SUPFAM" id="SSF51621">
    <property type="entry name" value="Phosphoenolpyruvate/pyruvate domain"/>
    <property type="match status" value="1"/>
</dbReference>
<evidence type="ECO:0000256" key="4">
    <source>
        <dbReference type="PIRSR" id="PIRSR015582-1"/>
    </source>
</evidence>
<sequence>MLAKSCSINVDTLIYDLEDSVTPAAKSEARRLVADHIADRSLSHSSRTAKEVAVRINAIDTSLALDGRLDSSHTVVVPKVESERDLQFVADIIRFVAPDRAPSPATCSTGERKRPLGILALIESARALSNLSAICRAAKDLGLLSGIAFAAEDFANDLSLAALPDRRELLFARSLLVTTARAHAIPSVIDMVGTETPTTPEQKAKLEASCYEGRALGFTGKQCIHPLQTGIVQASFAPSAEQIQWATNVILGDQKAQQEGKGAWSLDGKMIDAPVAKRAAALLERARQCGLLS</sequence>
<evidence type="ECO:0000256" key="2">
    <source>
        <dbReference type="ARBA" id="ARBA00022723"/>
    </source>
</evidence>
<feature type="binding site" evidence="5">
    <location>
        <position position="123"/>
    </location>
    <ligand>
        <name>Mg(2+)</name>
        <dbReference type="ChEBI" id="CHEBI:18420"/>
    </ligand>
</feature>
<keyword evidence="8" id="KW-1185">Reference proteome</keyword>
<dbReference type="GO" id="GO:0016829">
    <property type="term" value="F:lyase activity"/>
    <property type="evidence" value="ECO:0007669"/>
    <property type="project" value="UniProtKB-KW"/>
</dbReference>
<evidence type="ECO:0000256" key="1">
    <source>
        <dbReference type="ARBA" id="ARBA00001946"/>
    </source>
</evidence>
<dbReference type="PANTHER" id="PTHR32308">
    <property type="entry name" value="LYASE BETA SUBUNIT, PUTATIVE (AFU_ORTHOLOGUE AFUA_4G13030)-RELATED"/>
    <property type="match status" value="1"/>
</dbReference>
<dbReference type="InterPro" id="IPR011206">
    <property type="entry name" value="Citrate_lyase_beta/mcl1/mcl2"/>
</dbReference>
<feature type="binding site" evidence="4">
    <location>
        <position position="55"/>
    </location>
    <ligand>
        <name>substrate</name>
    </ligand>
</feature>
<proteinExistence type="predicted"/>
<comment type="cofactor">
    <cofactor evidence="1">
        <name>Mg(2+)</name>
        <dbReference type="ChEBI" id="CHEBI:18420"/>
    </cofactor>
</comment>
<dbReference type="PANTHER" id="PTHR32308:SF0">
    <property type="entry name" value="HPCH_HPAI ALDOLASE_CITRATE LYASE DOMAIN-CONTAINING PROTEIN"/>
    <property type="match status" value="1"/>
</dbReference>
<gene>
    <name evidence="7" type="ORF">SPI_07381</name>
</gene>
<dbReference type="EMBL" id="AZHD01000015">
    <property type="protein sequence ID" value="OAA57000.1"/>
    <property type="molecule type" value="Genomic_DNA"/>
</dbReference>
<dbReference type="AlphaFoldDB" id="A0A167PT70"/>
<protein>
    <submittedName>
        <fullName evidence="7">Citrate lyase, beta subunit</fullName>
    </submittedName>
</protein>
<dbReference type="STRING" id="1081102.A0A167PT70"/>
<dbReference type="GO" id="GO:0000287">
    <property type="term" value="F:magnesium ion binding"/>
    <property type="evidence" value="ECO:0007669"/>
    <property type="project" value="TreeGrafter"/>
</dbReference>
<feature type="binding site" evidence="5">
    <location>
        <position position="153"/>
    </location>
    <ligand>
        <name>Mg(2+)</name>
        <dbReference type="ChEBI" id="CHEBI:18420"/>
    </ligand>
</feature>
<feature type="binding site" evidence="4">
    <location>
        <position position="123"/>
    </location>
    <ligand>
        <name>substrate</name>
    </ligand>
</feature>
<dbReference type="InterPro" id="IPR015813">
    <property type="entry name" value="Pyrv/PenolPyrv_kinase-like_dom"/>
</dbReference>
<dbReference type="Proteomes" id="UP000076874">
    <property type="component" value="Unassembled WGS sequence"/>
</dbReference>
<accession>A0A167PT70</accession>
<evidence type="ECO:0000256" key="3">
    <source>
        <dbReference type="ARBA" id="ARBA00022842"/>
    </source>
</evidence>
<evidence type="ECO:0000313" key="7">
    <source>
        <dbReference type="EMBL" id="OAA57000.1"/>
    </source>
</evidence>
<dbReference type="Gene3D" id="3.20.20.60">
    <property type="entry name" value="Phosphoenolpyruvate-binding domains"/>
    <property type="match status" value="1"/>
</dbReference>
<keyword evidence="2 5" id="KW-0479">Metal-binding</keyword>
<dbReference type="OrthoDB" id="1773at2759"/>